<dbReference type="WBParaSite" id="Hba_09184">
    <property type="protein sequence ID" value="Hba_09184"/>
    <property type="gene ID" value="Hba_09184"/>
</dbReference>
<sequence length="37" mass="4354">MRMEHPDICNIQAMITNVLCILDALLILRFLLLIWTL</sequence>
<feature type="transmembrane region" description="Helical" evidence="1">
    <location>
        <begin position="12"/>
        <end position="35"/>
    </location>
</feature>
<keyword evidence="2" id="KW-1185">Reference proteome</keyword>
<evidence type="ECO:0000256" key="1">
    <source>
        <dbReference type="SAM" id="Phobius"/>
    </source>
</evidence>
<evidence type="ECO:0000313" key="2">
    <source>
        <dbReference type="Proteomes" id="UP000095283"/>
    </source>
</evidence>
<name>A0A1I7WVF2_HETBA</name>
<evidence type="ECO:0000313" key="3">
    <source>
        <dbReference type="WBParaSite" id="Hba_09184"/>
    </source>
</evidence>
<keyword evidence="1" id="KW-0472">Membrane</keyword>
<dbReference type="Proteomes" id="UP000095283">
    <property type="component" value="Unplaced"/>
</dbReference>
<dbReference type="AlphaFoldDB" id="A0A1I7WVF2"/>
<protein>
    <submittedName>
        <fullName evidence="3">Uncharacterized protein</fullName>
    </submittedName>
</protein>
<reference evidence="3" key="1">
    <citation type="submission" date="2016-11" db="UniProtKB">
        <authorList>
            <consortium name="WormBaseParasite"/>
        </authorList>
    </citation>
    <scope>IDENTIFICATION</scope>
</reference>
<proteinExistence type="predicted"/>
<accession>A0A1I7WVF2</accession>
<keyword evidence="1" id="KW-1133">Transmembrane helix</keyword>
<keyword evidence="1" id="KW-0812">Transmembrane</keyword>
<organism evidence="2 3">
    <name type="scientific">Heterorhabditis bacteriophora</name>
    <name type="common">Entomopathogenic nematode worm</name>
    <dbReference type="NCBI Taxonomy" id="37862"/>
    <lineage>
        <taxon>Eukaryota</taxon>
        <taxon>Metazoa</taxon>
        <taxon>Ecdysozoa</taxon>
        <taxon>Nematoda</taxon>
        <taxon>Chromadorea</taxon>
        <taxon>Rhabditida</taxon>
        <taxon>Rhabditina</taxon>
        <taxon>Rhabditomorpha</taxon>
        <taxon>Strongyloidea</taxon>
        <taxon>Heterorhabditidae</taxon>
        <taxon>Heterorhabditis</taxon>
    </lineage>
</organism>